<sequence>MEFDESLQTGQHSERQLEQLQHFQAGPNRSHANAATRDFQQPPSPQLLNINEEISPKSTMLADSGSMNTHVHRGSLERRFFQKTDSENHSGKRPGMNRLSHYTGDNIQRQTTFPYSHSLKSPIHLTPIGMSLDCGRKPEFPKKTHTDIGRNMSDTTQEPARCVETV</sequence>
<evidence type="ECO:0000313" key="3">
    <source>
        <dbReference type="Proteomes" id="UP001153269"/>
    </source>
</evidence>
<evidence type="ECO:0000313" key="2">
    <source>
        <dbReference type="EMBL" id="CAB1430839.1"/>
    </source>
</evidence>
<accession>A0A9N7UF43</accession>
<evidence type="ECO:0000256" key="1">
    <source>
        <dbReference type="SAM" id="MobiDB-lite"/>
    </source>
</evidence>
<feature type="compositionally biased region" description="Polar residues" evidence="1">
    <location>
        <begin position="1"/>
        <end position="11"/>
    </location>
</feature>
<reference evidence="2" key="1">
    <citation type="submission" date="2020-03" db="EMBL/GenBank/DDBJ databases">
        <authorList>
            <person name="Weist P."/>
        </authorList>
    </citation>
    <scope>NUCLEOTIDE SEQUENCE</scope>
</reference>
<feature type="region of interest" description="Disordered" evidence="1">
    <location>
        <begin position="136"/>
        <end position="166"/>
    </location>
</feature>
<feature type="region of interest" description="Disordered" evidence="1">
    <location>
        <begin position="1"/>
        <end position="48"/>
    </location>
</feature>
<organism evidence="2 3">
    <name type="scientific">Pleuronectes platessa</name>
    <name type="common">European plaice</name>
    <dbReference type="NCBI Taxonomy" id="8262"/>
    <lineage>
        <taxon>Eukaryota</taxon>
        <taxon>Metazoa</taxon>
        <taxon>Chordata</taxon>
        <taxon>Craniata</taxon>
        <taxon>Vertebrata</taxon>
        <taxon>Euteleostomi</taxon>
        <taxon>Actinopterygii</taxon>
        <taxon>Neopterygii</taxon>
        <taxon>Teleostei</taxon>
        <taxon>Neoteleostei</taxon>
        <taxon>Acanthomorphata</taxon>
        <taxon>Carangaria</taxon>
        <taxon>Pleuronectiformes</taxon>
        <taxon>Pleuronectoidei</taxon>
        <taxon>Pleuronectidae</taxon>
        <taxon>Pleuronectes</taxon>
    </lineage>
</organism>
<gene>
    <name evidence="2" type="ORF">PLEPLA_LOCUS18834</name>
</gene>
<dbReference type="AlphaFoldDB" id="A0A9N7UF43"/>
<keyword evidence="3" id="KW-1185">Reference proteome</keyword>
<proteinExistence type="predicted"/>
<dbReference type="EMBL" id="CADEAL010001273">
    <property type="protein sequence ID" value="CAB1430839.1"/>
    <property type="molecule type" value="Genomic_DNA"/>
</dbReference>
<feature type="region of interest" description="Disordered" evidence="1">
    <location>
        <begin position="79"/>
        <end position="99"/>
    </location>
</feature>
<feature type="compositionally biased region" description="Basic and acidic residues" evidence="1">
    <location>
        <begin position="136"/>
        <end position="148"/>
    </location>
</feature>
<feature type="compositionally biased region" description="Basic and acidic residues" evidence="1">
    <location>
        <begin position="79"/>
        <end position="90"/>
    </location>
</feature>
<comment type="caution">
    <text evidence="2">The sequence shown here is derived from an EMBL/GenBank/DDBJ whole genome shotgun (WGS) entry which is preliminary data.</text>
</comment>
<name>A0A9N7UF43_PLEPL</name>
<protein>
    <submittedName>
        <fullName evidence="2">Uncharacterized protein</fullName>
    </submittedName>
</protein>
<feature type="compositionally biased region" description="Polar residues" evidence="1">
    <location>
        <begin position="30"/>
        <end position="48"/>
    </location>
</feature>
<dbReference type="Proteomes" id="UP001153269">
    <property type="component" value="Unassembled WGS sequence"/>
</dbReference>